<dbReference type="Gene3D" id="1.20.58.1910">
    <property type="match status" value="1"/>
</dbReference>
<proteinExistence type="predicted"/>
<organism evidence="2 3">
    <name type="scientific">Paenibacillus algorifonticola</name>
    <dbReference type="NCBI Taxonomy" id="684063"/>
    <lineage>
        <taxon>Bacteria</taxon>
        <taxon>Bacillati</taxon>
        <taxon>Bacillota</taxon>
        <taxon>Bacilli</taxon>
        <taxon>Bacillales</taxon>
        <taxon>Paenibacillaceae</taxon>
        <taxon>Paenibacillus</taxon>
    </lineage>
</organism>
<dbReference type="OrthoDB" id="9797344at2"/>
<reference evidence="3" key="1">
    <citation type="submission" date="2016-10" db="EMBL/GenBank/DDBJ databases">
        <authorList>
            <person name="Varghese N."/>
            <person name="Submissions S."/>
        </authorList>
    </citation>
    <scope>NUCLEOTIDE SEQUENCE [LARGE SCALE GENOMIC DNA]</scope>
    <source>
        <strain evidence="3">CGMCC 1.10223</strain>
    </source>
</reference>
<dbReference type="PANTHER" id="PTHR33594:SF1">
    <property type="entry name" value="HD_PDEASE DOMAIN-CONTAINING PROTEIN"/>
    <property type="match status" value="1"/>
</dbReference>
<dbReference type="EMBL" id="FONN01000005">
    <property type="protein sequence ID" value="SFE70303.1"/>
    <property type="molecule type" value="Genomic_DNA"/>
</dbReference>
<keyword evidence="3" id="KW-1185">Reference proteome</keyword>
<dbReference type="CDD" id="cd00077">
    <property type="entry name" value="HDc"/>
    <property type="match status" value="1"/>
</dbReference>
<dbReference type="InterPro" id="IPR006674">
    <property type="entry name" value="HD_domain"/>
</dbReference>
<dbReference type="Gene3D" id="1.10.472.50">
    <property type="entry name" value="HD-domain/PDEase-like"/>
    <property type="match status" value="1"/>
</dbReference>
<evidence type="ECO:0000313" key="2">
    <source>
        <dbReference type="EMBL" id="SFE70303.1"/>
    </source>
</evidence>
<dbReference type="SMART" id="SM00471">
    <property type="entry name" value="HDc"/>
    <property type="match status" value="1"/>
</dbReference>
<evidence type="ECO:0000313" key="3">
    <source>
        <dbReference type="Proteomes" id="UP000183410"/>
    </source>
</evidence>
<dbReference type="PANTHER" id="PTHR33594">
    <property type="entry name" value="SUPERFAMILY HYDROLASE, PUTATIVE (AFU_ORTHOLOGUE AFUA_1G03035)-RELATED"/>
    <property type="match status" value="1"/>
</dbReference>
<feature type="domain" description="HD" evidence="1">
    <location>
        <begin position="39"/>
        <end position="140"/>
    </location>
</feature>
<protein>
    <recommendedName>
        <fullName evidence="1">HD domain-containing protein</fullName>
    </recommendedName>
</protein>
<dbReference type="RefSeq" id="WP_046231466.1">
    <property type="nucleotide sequence ID" value="NZ_FONN01000005.1"/>
</dbReference>
<sequence>MNPKDNQEQRPKQKANEAILLAAEQFVRQTLEREYTGHDWQHIRRVTQTAKAIAREEQANLFVCELAALLHDIADAKLNASEAAGLQKVRSWLEHNNVNPQDTVHVMEIISTMSFKGGGGKAMSTLEGQIVQDADRLDAIGAIGIARTFAYAGAKGHLLHDPNVRPRTEMTEAEYRSGEATAVHHFYEKLLKLKDLMNTAYGKKLADTRHQFMLAYLEQFYAEWDSQC</sequence>
<dbReference type="Pfam" id="PF01966">
    <property type="entry name" value="HD"/>
    <property type="match status" value="1"/>
</dbReference>
<name>A0A1I2CRA1_9BACL</name>
<dbReference type="SUPFAM" id="SSF109604">
    <property type="entry name" value="HD-domain/PDEase-like"/>
    <property type="match status" value="1"/>
</dbReference>
<evidence type="ECO:0000259" key="1">
    <source>
        <dbReference type="PROSITE" id="PS51831"/>
    </source>
</evidence>
<dbReference type="Proteomes" id="UP000183410">
    <property type="component" value="Unassembled WGS sequence"/>
</dbReference>
<dbReference type="InterPro" id="IPR003607">
    <property type="entry name" value="HD/PDEase_dom"/>
</dbReference>
<gene>
    <name evidence="2" type="ORF">SAMN04487969_105202</name>
</gene>
<accession>A0A1I2CRA1</accession>
<dbReference type="PROSITE" id="PS51831">
    <property type="entry name" value="HD"/>
    <property type="match status" value="1"/>
</dbReference>
<dbReference type="AlphaFoldDB" id="A0A1I2CRA1"/>